<dbReference type="GO" id="GO:0016705">
    <property type="term" value="F:oxidoreductase activity, acting on paired donors, with incorporation or reduction of molecular oxygen"/>
    <property type="evidence" value="ECO:0007669"/>
    <property type="project" value="InterPro"/>
</dbReference>
<organism evidence="9 13">
    <name type="scientific">Clonostachys chloroleuca</name>
    <dbReference type="NCBI Taxonomy" id="1926264"/>
    <lineage>
        <taxon>Eukaryota</taxon>
        <taxon>Fungi</taxon>
        <taxon>Dikarya</taxon>
        <taxon>Ascomycota</taxon>
        <taxon>Pezizomycotina</taxon>
        <taxon>Sordariomycetes</taxon>
        <taxon>Hypocreomycetidae</taxon>
        <taxon>Hypocreales</taxon>
        <taxon>Bionectriaceae</taxon>
        <taxon>Clonostachys</taxon>
    </lineage>
</organism>
<name>A0AA35Q1Z7_9HYPO</name>
<gene>
    <name evidence="11" type="ORF">CCHLO57077_00017989</name>
    <name evidence="12" type="ORF">CCHLO57077_00018140</name>
    <name evidence="10" type="ORF">CCHLO57077_00018179</name>
    <name evidence="9" type="ORF">CCHLO57077_00018223</name>
</gene>
<evidence type="ECO:0000256" key="8">
    <source>
        <dbReference type="RuleBase" id="RU000461"/>
    </source>
</evidence>
<evidence type="ECO:0000313" key="9">
    <source>
        <dbReference type="EMBL" id="CAI6088590.1"/>
    </source>
</evidence>
<dbReference type="InterPro" id="IPR050121">
    <property type="entry name" value="Cytochrome_P450_monoxygenase"/>
</dbReference>
<evidence type="ECO:0000256" key="4">
    <source>
        <dbReference type="ARBA" id="ARBA00022723"/>
    </source>
</evidence>
<dbReference type="InterPro" id="IPR036396">
    <property type="entry name" value="Cyt_P450_sf"/>
</dbReference>
<evidence type="ECO:0000313" key="13">
    <source>
        <dbReference type="Proteomes" id="UP001160390"/>
    </source>
</evidence>
<keyword evidence="4 7" id="KW-0479">Metal-binding</keyword>
<feature type="binding site" description="axial binding residue" evidence="7">
    <location>
        <position position="444"/>
    </location>
    <ligand>
        <name>heme</name>
        <dbReference type="ChEBI" id="CHEBI:30413"/>
    </ligand>
    <ligandPart>
        <name>Fe</name>
        <dbReference type="ChEBI" id="CHEBI:18248"/>
    </ligandPart>
</feature>
<dbReference type="Proteomes" id="UP001160390">
    <property type="component" value="Unassembled WGS sequence"/>
</dbReference>
<dbReference type="EMBL" id="CABFNP030000845">
    <property type="protein sequence ID" value="CAI6088590.1"/>
    <property type="molecule type" value="Genomic_DNA"/>
</dbReference>
<keyword evidence="13" id="KW-1185">Reference proteome</keyword>
<comment type="caution">
    <text evidence="9">The sequence shown here is derived from an EMBL/GenBank/DDBJ whole genome shotgun (WGS) entry which is preliminary data.</text>
</comment>
<keyword evidence="3 7" id="KW-0349">Heme</keyword>
<dbReference type="GO" id="GO:0005506">
    <property type="term" value="F:iron ion binding"/>
    <property type="evidence" value="ECO:0007669"/>
    <property type="project" value="InterPro"/>
</dbReference>
<keyword evidence="8" id="KW-0560">Oxidoreductase</keyword>
<sequence length="511" mass="57578">MALSTILGILLAGFLTLSAGQVIYALLLSPYRNIPGPRLCKITRYWTIYQDLWLRRVRKIAEWHEEYGDVVLIAPGEVSFSSVAQTKEIYGCSGRHPKSSYFDNFLMYGQRPIFCIRNVAEHRQTCKRTFAFYQPSSIYKPATLQPLRTNVRKILDQLKRDTQIQPTVDTMFYSNLYSFDNITRLAYGSELCAHTIDDAYCEERGILNGWKEVEVWNNLIYISPTVHRILRTALGWMKNDPAFLSAEERLTDWNMEKIMSSKQNPSKVVAGSLLHQLSNAKTPDGEPLPTSWIAAEMLDNIYAAQTTVALALVFALWDLARNPEWQSQVRAELLALPTDDDGLPNFDGIMAAPTLDACYRESSRLHPLSSGKAERVVPTTKAYNGVVLPAGTLASTSTLAIHHRPEVFTDPHVYRPDRWLEADEATLQAMESCYMPFGYGARLCLGKAFAVAEIKLLLAGIIVEFSVRRDPLSTTTTEWSMQQLGTQNGMPRGRMCELIFDQLTDPVKGVS</sequence>
<keyword evidence="6 8" id="KW-0503">Monooxygenase</keyword>
<evidence type="ECO:0000256" key="2">
    <source>
        <dbReference type="ARBA" id="ARBA00010617"/>
    </source>
</evidence>
<accession>A0AA35Q1Z7</accession>
<comment type="cofactor">
    <cofactor evidence="1 7">
        <name>heme</name>
        <dbReference type="ChEBI" id="CHEBI:30413"/>
    </cofactor>
</comment>
<evidence type="ECO:0000256" key="7">
    <source>
        <dbReference type="PIRSR" id="PIRSR602403-1"/>
    </source>
</evidence>
<proteinExistence type="inferred from homology"/>
<dbReference type="PANTHER" id="PTHR24305">
    <property type="entry name" value="CYTOCHROME P450"/>
    <property type="match status" value="1"/>
</dbReference>
<evidence type="ECO:0000313" key="11">
    <source>
        <dbReference type="EMBL" id="CAI6092436.1"/>
    </source>
</evidence>
<comment type="similarity">
    <text evidence="2 8">Belongs to the cytochrome P450 family.</text>
</comment>
<dbReference type="PRINTS" id="PR00465">
    <property type="entry name" value="EP450IV"/>
</dbReference>
<dbReference type="AlphaFoldDB" id="A0AA35Q1Z7"/>
<evidence type="ECO:0000256" key="1">
    <source>
        <dbReference type="ARBA" id="ARBA00001971"/>
    </source>
</evidence>
<dbReference type="EMBL" id="CABFNP030001310">
    <property type="protein sequence ID" value="CAI6099134.1"/>
    <property type="molecule type" value="Genomic_DNA"/>
</dbReference>
<dbReference type="EMBL" id="CABFNP030000974">
    <property type="protein sequence ID" value="CAI6089256.1"/>
    <property type="molecule type" value="Genomic_DNA"/>
</dbReference>
<evidence type="ECO:0000256" key="6">
    <source>
        <dbReference type="ARBA" id="ARBA00023033"/>
    </source>
</evidence>
<dbReference type="EMBL" id="CABFNP030001209">
    <property type="protein sequence ID" value="CAI6092436.1"/>
    <property type="molecule type" value="Genomic_DNA"/>
</dbReference>
<evidence type="ECO:0000313" key="12">
    <source>
        <dbReference type="EMBL" id="CAI6099134.1"/>
    </source>
</evidence>
<dbReference type="SUPFAM" id="SSF48264">
    <property type="entry name" value="Cytochrome P450"/>
    <property type="match status" value="1"/>
</dbReference>
<dbReference type="GO" id="GO:0020037">
    <property type="term" value="F:heme binding"/>
    <property type="evidence" value="ECO:0007669"/>
    <property type="project" value="InterPro"/>
</dbReference>
<evidence type="ECO:0000313" key="10">
    <source>
        <dbReference type="EMBL" id="CAI6089256.1"/>
    </source>
</evidence>
<dbReference type="InterPro" id="IPR002403">
    <property type="entry name" value="Cyt_P450_E_grp-IV"/>
</dbReference>
<protein>
    <recommendedName>
        <fullName evidence="14">Cytochrome P450 family protein</fullName>
    </recommendedName>
</protein>
<keyword evidence="5 7" id="KW-0408">Iron</keyword>
<dbReference type="PROSITE" id="PS00086">
    <property type="entry name" value="CYTOCHROME_P450"/>
    <property type="match status" value="1"/>
</dbReference>
<dbReference type="InterPro" id="IPR001128">
    <property type="entry name" value="Cyt_P450"/>
</dbReference>
<dbReference type="Pfam" id="PF00067">
    <property type="entry name" value="p450"/>
    <property type="match status" value="1"/>
</dbReference>
<reference evidence="9" key="1">
    <citation type="submission" date="2023-01" db="EMBL/GenBank/DDBJ databases">
        <authorList>
            <person name="Piombo E."/>
        </authorList>
    </citation>
    <scope>NUCLEOTIDE SEQUENCE</scope>
</reference>
<evidence type="ECO:0000256" key="5">
    <source>
        <dbReference type="ARBA" id="ARBA00023004"/>
    </source>
</evidence>
<dbReference type="PRINTS" id="PR00385">
    <property type="entry name" value="P450"/>
</dbReference>
<dbReference type="GO" id="GO:0004497">
    <property type="term" value="F:monooxygenase activity"/>
    <property type="evidence" value="ECO:0007669"/>
    <property type="project" value="UniProtKB-KW"/>
</dbReference>
<dbReference type="Gene3D" id="1.10.630.10">
    <property type="entry name" value="Cytochrome P450"/>
    <property type="match status" value="1"/>
</dbReference>
<evidence type="ECO:0008006" key="14">
    <source>
        <dbReference type="Google" id="ProtNLM"/>
    </source>
</evidence>
<dbReference type="InterPro" id="IPR017972">
    <property type="entry name" value="Cyt_P450_CS"/>
</dbReference>
<evidence type="ECO:0000256" key="3">
    <source>
        <dbReference type="ARBA" id="ARBA00022617"/>
    </source>
</evidence>
<dbReference type="PANTHER" id="PTHR24305:SF166">
    <property type="entry name" value="CYTOCHROME P450 12A4, MITOCHONDRIAL-RELATED"/>
    <property type="match status" value="1"/>
</dbReference>